<sequence>MELSNAGDHFSTQMKPHSSTPIVNNEANTIRITHRSERRFLTRLLHLILRPFNNHLGRPSKPHPPGSSPLKPSNAIRKHCSVTNRRDEATGIYIADLRPLLTPEAKVTKHIYYFCGGGWQAPATAQHWQTCSKLARQMPNTAISIVSYPLAPNDPAPKTFPQSLALYRRIMAQSVEEDHRVILAGDSAGGNIVLAVVLEALREDFEADAATRPPCPVAIMAISPSTDLRRDNAEIEKIKKHDPILTPLFIKSTARAWAADWDPADRRLSPINADISLFARAGVKVNGITGGYDILGPDGRLFRDACAKAGVSGEWLDWDKQMHCFLLTWPYGLPEAREAMGWMIDVLKEV</sequence>
<dbReference type="InterPro" id="IPR050300">
    <property type="entry name" value="GDXG_lipolytic_enzyme"/>
</dbReference>
<dbReference type="GeneID" id="54463474"/>
<feature type="region of interest" description="Disordered" evidence="4">
    <location>
        <begin position="1"/>
        <end position="26"/>
    </location>
</feature>
<comment type="similarity">
    <text evidence="1">Belongs to the 'GDXG' lipolytic enzyme family.</text>
</comment>
<dbReference type="RefSeq" id="XP_033568731.1">
    <property type="nucleotide sequence ID" value="XM_033722581.1"/>
</dbReference>
<feature type="domain" description="Alpha/beta hydrolase fold-3" evidence="5">
    <location>
        <begin position="112"/>
        <end position="326"/>
    </location>
</feature>
<organism evidence="6">
    <name type="scientific">Mytilinidion resinicola</name>
    <dbReference type="NCBI Taxonomy" id="574789"/>
    <lineage>
        <taxon>Eukaryota</taxon>
        <taxon>Fungi</taxon>
        <taxon>Dikarya</taxon>
        <taxon>Ascomycota</taxon>
        <taxon>Pezizomycotina</taxon>
        <taxon>Dothideomycetes</taxon>
        <taxon>Pleosporomycetidae</taxon>
        <taxon>Mytilinidiales</taxon>
        <taxon>Mytilinidiaceae</taxon>
        <taxon>Mytilinidion</taxon>
    </lineage>
</organism>
<dbReference type="Gene3D" id="3.40.50.1820">
    <property type="entry name" value="alpha/beta hydrolase"/>
    <property type="match status" value="1"/>
</dbReference>
<evidence type="ECO:0000313" key="8">
    <source>
        <dbReference type="RefSeq" id="XP_033568731.1"/>
    </source>
</evidence>
<gene>
    <name evidence="6 8" type="ORF">BDZ99DRAFT_483545</name>
</gene>
<dbReference type="AlphaFoldDB" id="A0A6A6Y1T4"/>
<evidence type="ECO:0000313" key="6">
    <source>
        <dbReference type="EMBL" id="KAF2801767.1"/>
    </source>
</evidence>
<keyword evidence="7" id="KW-1185">Reference proteome</keyword>
<dbReference type="OrthoDB" id="2152029at2759"/>
<evidence type="ECO:0000313" key="7">
    <source>
        <dbReference type="Proteomes" id="UP000504636"/>
    </source>
</evidence>
<dbReference type="InterPro" id="IPR029058">
    <property type="entry name" value="AB_hydrolase_fold"/>
</dbReference>
<feature type="region of interest" description="Disordered" evidence="4">
    <location>
        <begin position="55"/>
        <end position="75"/>
    </location>
</feature>
<dbReference type="Proteomes" id="UP000504636">
    <property type="component" value="Unplaced"/>
</dbReference>
<dbReference type="Pfam" id="PF07859">
    <property type="entry name" value="Abhydrolase_3"/>
    <property type="match status" value="1"/>
</dbReference>
<feature type="compositionally biased region" description="Polar residues" evidence="4">
    <location>
        <begin position="10"/>
        <end position="26"/>
    </location>
</feature>
<protein>
    <submittedName>
        <fullName evidence="6 8">Alpha/beta-hydrolase</fullName>
    </submittedName>
</protein>
<reference evidence="6 8" key="1">
    <citation type="journal article" date="2020" name="Stud. Mycol.">
        <title>101 Dothideomycetes genomes: a test case for predicting lifestyles and emergence of pathogens.</title>
        <authorList>
            <person name="Haridas S."/>
            <person name="Albert R."/>
            <person name="Binder M."/>
            <person name="Bloem J."/>
            <person name="Labutti K."/>
            <person name="Salamov A."/>
            <person name="Andreopoulos B."/>
            <person name="Baker S."/>
            <person name="Barry K."/>
            <person name="Bills G."/>
            <person name="Bluhm B."/>
            <person name="Cannon C."/>
            <person name="Castanera R."/>
            <person name="Culley D."/>
            <person name="Daum C."/>
            <person name="Ezra D."/>
            <person name="Gonzalez J."/>
            <person name="Henrissat B."/>
            <person name="Kuo A."/>
            <person name="Liang C."/>
            <person name="Lipzen A."/>
            <person name="Lutzoni F."/>
            <person name="Magnuson J."/>
            <person name="Mondo S."/>
            <person name="Nolan M."/>
            <person name="Ohm R."/>
            <person name="Pangilinan J."/>
            <person name="Park H.-J."/>
            <person name="Ramirez L."/>
            <person name="Alfaro M."/>
            <person name="Sun H."/>
            <person name="Tritt A."/>
            <person name="Yoshinaga Y."/>
            <person name="Zwiers L.-H."/>
            <person name="Turgeon B."/>
            <person name="Goodwin S."/>
            <person name="Spatafora J."/>
            <person name="Crous P."/>
            <person name="Grigoriev I."/>
        </authorList>
    </citation>
    <scope>NUCLEOTIDE SEQUENCE</scope>
    <source>
        <strain evidence="6 8">CBS 304.34</strain>
    </source>
</reference>
<evidence type="ECO:0000259" key="5">
    <source>
        <dbReference type="Pfam" id="PF07859"/>
    </source>
</evidence>
<dbReference type="GO" id="GO:0016787">
    <property type="term" value="F:hydrolase activity"/>
    <property type="evidence" value="ECO:0007669"/>
    <property type="project" value="UniProtKB-KW"/>
</dbReference>
<dbReference type="PROSITE" id="PS01174">
    <property type="entry name" value="LIPASE_GDXG_SER"/>
    <property type="match status" value="1"/>
</dbReference>
<accession>A0A6A6Y1T4</accession>
<dbReference type="SUPFAM" id="SSF53474">
    <property type="entry name" value="alpha/beta-Hydrolases"/>
    <property type="match status" value="1"/>
</dbReference>
<dbReference type="EMBL" id="MU003728">
    <property type="protein sequence ID" value="KAF2801767.1"/>
    <property type="molecule type" value="Genomic_DNA"/>
</dbReference>
<evidence type="ECO:0000256" key="1">
    <source>
        <dbReference type="ARBA" id="ARBA00010515"/>
    </source>
</evidence>
<keyword evidence="2 6" id="KW-0378">Hydrolase</keyword>
<dbReference type="InterPro" id="IPR033140">
    <property type="entry name" value="Lipase_GDXG_put_SER_AS"/>
</dbReference>
<reference evidence="8" key="2">
    <citation type="submission" date="2020-04" db="EMBL/GenBank/DDBJ databases">
        <authorList>
            <consortium name="NCBI Genome Project"/>
        </authorList>
    </citation>
    <scope>NUCLEOTIDE SEQUENCE</scope>
    <source>
        <strain evidence="8">CBS 304.34</strain>
    </source>
</reference>
<proteinExistence type="inferred from homology"/>
<evidence type="ECO:0000256" key="3">
    <source>
        <dbReference type="PROSITE-ProRule" id="PRU10038"/>
    </source>
</evidence>
<evidence type="ECO:0000256" key="2">
    <source>
        <dbReference type="ARBA" id="ARBA00022801"/>
    </source>
</evidence>
<dbReference type="InterPro" id="IPR013094">
    <property type="entry name" value="AB_hydrolase_3"/>
</dbReference>
<evidence type="ECO:0000256" key="4">
    <source>
        <dbReference type="SAM" id="MobiDB-lite"/>
    </source>
</evidence>
<dbReference type="PANTHER" id="PTHR48081">
    <property type="entry name" value="AB HYDROLASE SUPERFAMILY PROTEIN C4A8.06C"/>
    <property type="match status" value="1"/>
</dbReference>
<feature type="active site" evidence="3">
    <location>
        <position position="187"/>
    </location>
</feature>
<reference evidence="8" key="3">
    <citation type="submission" date="2025-04" db="UniProtKB">
        <authorList>
            <consortium name="RefSeq"/>
        </authorList>
    </citation>
    <scope>IDENTIFICATION</scope>
    <source>
        <strain evidence="8">CBS 304.34</strain>
    </source>
</reference>
<name>A0A6A6Y1T4_9PEZI</name>
<dbReference type="PANTHER" id="PTHR48081:SF8">
    <property type="entry name" value="ALPHA_BETA HYDROLASE FOLD-3 DOMAIN-CONTAINING PROTEIN-RELATED"/>
    <property type="match status" value="1"/>
</dbReference>